<protein>
    <submittedName>
        <fullName evidence="1">Uncharacterized protein</fullName>
    </submittedName>
</protein>
<accession>A0ABQ9G2Y5</accession>
<dbReference type="EMBL" id="JARBHB010000016">
    <property type="protein sequence ID" value="KAJ8866845.1"/>
    <property type="molecule type" value="Genomic_DNA"/>
</dbReference>
<sequence length="90" mass="10118">MSAKSLELLTLAREERERQNTNFRDCVRLEEKLMQALQKLPTIACCGAQQTAPLQVKSANLSTALMIDRPPLTTQKSYNPALGLWAWDLS</sequence>
<proteinExistence type="predicted"/>
<evidence type="ECO:0000313" key="1">
    <source>
        <dbReference type="EMBL" id="KAJ8866845.1"/>
    </source>
</evidence>
<name>A0ABQ9G2Y5_9NEOP</name>
<organism evidence="1 2">
    <name type="scientific">Dryococelus australis</name>
    <dbReference type="NCBI Taxonomy" id="614101"/>
    <lineage>
        <taxon>Eukaryota</taxon>
        <taxon>Metazoa</taxon>
        <taxon>Ecdysozoa</taxon>
        <taxon>Arthropoda</taxon>
        <taxon>Hexapoda</taxon>
        <taxon>Insecta</taxon>
        <taxon>Pterygota</taxon>
        <taxon>Neoptera</taxon>
        <taxon>Polyneoptera</taxon>
        <taxon>Phasmatodea</taxon>
        <taxon>Verophasmatodea</taxon>
        <taxon>Anareolatae</taxon>
        <taxon>Phasmatidae</taxon>
        <taxon>Eurycanthinae</taxon>
        <taxon>Dryococelus</taxon>
    </lineage>
</organism>
<dbReference type="Proteomes" id="UP001159363">
    <property type="component" value="Chromosome 15"/>
</dbReference>
<reference evidence="1 2" key="1">
    <citation type="submission" date="2023-02" db="EMBL/GenBank/DDBJ databases">
        <title>LHISI_Scaffold_Assembly.</title>
        <authorList>
            <person name="Stuart O.P."/>
            <person name="Cleave R."/>
            <person name="Magrath M.J.L."/>
            <person name="Mikheyev A.S."/>
        </authorList>
    </citation>
    <scope>NUCLEOTIDE SEQUENCE [LARGE SCALE GENOMIC DNA]</scope>
    <source>
        <strain evidence="1">Daus_M_001</strain>
        <tissue evidence="1">Leg muscle</tissue>
    </source>
</reference>
<gene>
    <name evidence="1" type="ORF">PR048_032706</name>
</gene>
<evidence type="ECO:0000313" key="2">
    <source>
        <dbReference type="Proteomes" id="UP001159363"/>
    </source>
</evidence>
<comment type="caution">
    <text evidence="1">The sequence shown here is derived from an EMBL/GenBank/DDBJ whole genome shotgun (WGS) entry which is preliminary data.</text>
</comment>
<keyword evidence="2" id="KW-1185">Reference proteome</keyword>